<dbReference type="Proteomes" id="UP000075883">
    <property type="component" value="Unassembled WGS sequence"/>
</dbReference>
<evidence type="ECO:0000313" key="3">
    <source>
        <dbReference type="Proteomes" id="UP000075883"/>
    </source>
</evidence>
<evidence type="ECO:0000256" key="1">
    <source>
        <dbReference type="SAM" id="MobiDB-lite"/>
    </source>
</evidence>
<feature type="compositionally biased region" description="Low complexity" evidence="1">
    <location>
        <begin position="222"/>
        <end position="231"/>
    </location>
</feature>
<dbReference type="VEuPathDB" id="VectorBase:ACUA025336"/>
<dbReference type="EnsemblMetazoa" id="ACUA025336-RA">
    <property type="protein sequence ID" value="ACUA025336-PA"/>
    <property type="gene ID" value="ACUA025336"/>
</dbReference>
<proteinExistence type="predicted"/>
<dbReference type="AlphaFoldDB" id="A0A182MSP0"/>
<keyword evidence="3" id="KW-1185">Reference proteome</keyword>
<reference evidence="2" key="2">
    <citation type="submission" date="2020-05" db="UniProtKB">
        <authorList>
            <consortium name="EnsemblMetazoa"/>
        </authorList>
    </citation>
    <scope>IDENTIFICATION</scope>
    <source>
        <strain evidence="2">A-37</strain>
    </source>
</reference>
<accession>A0A182MSP0</accession>
<sequence length="278" mass="30736">MLKTTVTKLYGTENSNQSLPIMFGGVGLDVFKIQFDDSLTSTYEYPSETSLLDTNGFDDADNSTDTNGGGIVPPAFADNGLLSHTNKLLSSVPLVVLKTRPQTIQPHGHDQTHAGECRQHHPTRMVKVNPTIPSVRQQHVAAVAAKRHENWWSQQKQLNSYQQYRRQQYHHRPSVAAPFVLRTPETTVYFRRVHQKPRATLTTTTRLVVDRSINNNGGGLHSNGHSSNGPSDTILNGSAGEPLLSGTGEPESIQYLKPASDEQTVNWSQGTRVTDLLF</sequence>
<evidence type="ECO:0000313" key="2">
    <source>
        <dbReference type="EnsemblMetazoa" id="ACUA025336-PA"/>
    </source>
</evidence>
<protein>
    <submittedName>
        <fullName evidence="2">Uncharacterized protein</fullName>
    </submittedName>
</protein>
<feature type="region of interest" description="Disordered" evidence="1">
    <location>
        <begin position="212"/>
        <end position="251"/>
    </location>
</feature>
<name>A0A182MSP0_9DIPT</name>
<dbReference type="EMBL" id="AXCM01003170">
    <property type="status" value="NOT_ANNOTATED_CDS"/>
    <property type="molecule type" value="Genomic_DNA"/>
</dbReference>
<reference evidence="3" key="1">
    <citation type="submission" date="2013-09" db="EMBL/GenBank/DDBJ databases">
        <title>The Genome Sequence of Anopheles culicifacies species A.</title>
        <authorList>
            <consortium name="The Broad Institute Genomics Platform"/>
            <person name="Neafsey D.E."/>
            <person name="Besansky N."/>
            <person name="Howell P."/>
            <person name="Walton C."/>
            <person name="Young S.K."/>
            <person name="Zeng Q."/>
            <person name="Gargeya S."/>
            <person name="Fitzgerald M."/>
            <person name="Haas B."/>
            <person name="Abouelleil A."/>
            <person name="Allen A.W."/>
            <person name="Alvarado L."/>
            <person name="Arachchi H.M."/>
            <person name="Berlin A.M."/>
            <person name="Chapman S.B."/>
            <person name="Gainer-Dewar J."/>
            <person name="Goldberg J."/>
            <person name="Griggs A."/>
            <person name="Gujja S."/>
            <person name="Hansen M."/>
            <person name="Howarth C."/>
            <person name="Imamovic A."/>
            <person name="Ireland A."/>
            <person name="Larimer J."/>
            <person name="McCowan C."/>
            <person name="Murphy C."/>
            <person name="Pearson M."/>
            <person name="Poon T.W."/>
            <person name="Priest M."/>
            <person name="Roberts A."/>
            <person name="Saif S."/>
            <person name="Shea T."/>
            <person name="Sisk P."/>
            <person name="Sykes S."/>
            <person name="Wortman J."/>
            <person name="Nusbaum C."/>
            <person name="Birren B."/>
        </authorList>
    </citation>
    <scope>NUCLEOTIDE SEQUENCE [LARGE SCALE GENOMIC DNA]</scope>
    <source>
        <strain evidence="3">A-37</strain>
    </source>
</reference>
<organism evidence="2 3">
    <name type="scientific">Anopheles culicifacies</name>
    <dbReference type="NCBI Taxonomy" id="139723"/>
    <lineage>
        <taxon>Eukaryota</taxon>
        <taxon>Metazoa</taxon>
        <taxon>Ecdysozoa</taxon>
        <taxon>Arthropoda</taxon>
        <taxon>Hexapoda</taxon>
        <taxon>Insecta</taxon>
        <taxon>Pterygota</taxon>
        <taxon>Neoptera</taxon>
        <taxon>Endopterygota</taxon>
        <taxon>Diptera</taxon>
        <taxon>Nematocera</taxon>
        <taxon>Culicoidea</taxon>
        <taxon>Culicidae</taxon>
        <taxon>Anophelinae</taxon>
        <taxon>Anopheles</taxon>
        <taxon>culicifacies species complex</taxon>
    </lineage>
</organism>